<dbReference type="PANTHER" id="PTHR42830">
    <property type="entry name" value="OSMOTICALLY INDUCIBLE FAMILY PROTEIN"/>
    <property type="match status" value="1"/>
</dbReference>
<dbReference type="GO" id="GO:0006979">
    <property type="term" value="P:response to oxidative stress"/>
    <property type="evidence" value="ECO:0007669"/>
    <property type="project" value="InterPro"/>
</dbReference>
<dbReference type="InterPro" id="IPR019904">
    <property type="entry name" value="Peroxiredoxin_OsmC"/>
</dbReference>
<gene>
    <name evidence="1" type="primary">osmC</name>
    <name evidence="1" type="ORF">WPS_03450</name>
</gene>
<dbReference type="EMBL" id="AP025523">
    <property type="protein sequence ID" value="BDE05069.1"/>
    <property type="molecule type" value="Genomic_DNA"/>
</dbReference>
<dbReference type="InterPro" id="IPR015946">
    <property type="entry name" value="KH_dom-like_a/b"/>
</dbReference>
<dbReference type="GO" id="GO:0004601">
    <property type="term" value="F:peroxidase activity"/>
    <property type="evidence" value="ECO:0007669"/>
    <property type="project" value="InterPro"/>
</dbReference>
<evidence type="ECO:0000313" key="1">
    <source>
        <dbReference type="EMBL" id="BDE05069.1"/>
    </source>
</evidence>
<dbReference type="InterPro" id="IPR003718">
    <property type="entry name" value="OsmC/Ohr_fam"/>
</dbReference>
<dbReference type="PANTHER" id="PTHR42830:SF1">
    <property type="entry name" value="OSMOTICALLY INDUCIBLE FAMILY PROTEIN"/>
    <property type="match status" value="1"/>
</dbReference>
<accession>A0AAN2C872</accession>
<name>A0AAN2C872_UNVUL</name>
<organism evidence="1 2">
    <name type="scientific">Vulcanimicrobium alpinum</name>
    <dbReference type="NCBI Taxonomy" id="3016050"/>
    <lineage>
        <taxon>Bacteria</taxon>
        <taxon>Bacillati</taxon>
        <taxon>Vulcanimicrobiota</taxon>
        <taxon>Vulcanimicrobiia</taxon>
        <taxon>Vulcanimicrobiales</taxon>
        <taxon>Vulcanimicrobiaceae</taxon>
        <taxon>Vulcanimicrobium</taxon>
    </lineage>
</organism>
<protein>
    <submittedName>
        <fullName evidence="1">Peroxiredoxin OsmC</fullName>
    </submittedName>
</protein>
<dbReference type="AlphaFoldDB" id="A0AAN2C872"/>
<evidence type="ECO:0000313" key="2">
    <source>
        <dbReference type="Proteomes" id="UP001317532"/>
    </source>
</evidence>
<reference evidence="1 2" key="1">
    <citation type="journal article" date="2022" name="ISME Commun">
        <title>Vulcanimicrobium alpinus gen. nov. sp. nov., the first cultivated representative of the candidate phylum 'Eremiobacterota', is a metabolically versatile aerobic anoxygenic phototroph.</title>
        <authorList>
            <person name="Yabe S."/>
            <person name="Muto K."/>
            <person name="Abe K."/>
            <person name="Yokota A."/>
            <person name="Staudigel H."/>
            <person name="Tebo B.M."/>
        </authorList>
    </citation>
    <scope>NUCLEOTIDE SEQUENCE [LARGE SCALE GENOMIC DNA]</scope>
    <source>
        <strain evidence="1 2">WC8-2</strain>
    </source>
</reference>
<dbReference type="InterPro" id="IPR036102">
    <property type="entry name" value="OsmC/Ohrsf"/>
</dbReference>
<dbReference type="Pfam" id="PF02566">
    <property type="entry name" value="OsmC"/>
    <property type="match status" value="1"/>
</dbReference>
<proteinExistence type="predicted"/>
<keyword evidence="2" id="KW-1185">Reference proteome</keyword>
<dbReference type="RefSeq" id="WP_317996136.1">
    <property type="nucleotide sequence ID" value="NZ_AP025523.1"/>
</dbReference>
<sequence length="148" mass="15222">MNTPDDIARTASVHWTGDIAKGRGTIAAGSGKVNAEYSFGTRFSGDPGTNPEELLAASHAACFSMALSLALTRAGHPPKSIDTIANVNLHRLPDGFEIDRIHLTTKVSAEGLDAAQFAELANGAKAGCPISKALGAVKSITLDAALVP</sequence>
<dbReference type="Gene3D" id="3.30.300.20">
    <property type="match status" value="1"/>
</dbReference>
<dbReference type="InterPro" id="IPR052707">
    <property type="entry name" value="OsmC_Ohr_Peroxiredoxin"/>
</dbReference>
<dbReference type="KEGG" id="vab:WPS_03450"/>
<dbReference type="NCBIfam" id="TIGR03562">
    <property type="entry name" value="osmo_induc_OsmC"/>
    <property type="match status" value="1"/>
</dbReference>
<dbReference type="SUPFAM" id="SSF82784">
    <property type="entry name" value="OsmC-like"/>
    <property type="match status" value="1"/>
</dbReference>
<dbReference type="Proteomes" id="UP001317532">
    <property type="component" value="Chromosome"/>
</dbReference>